<dbReference type="Pfam" id="PF01565">
    <property type="entry name" value="FAD_binding_4"/>
    <property type="match status" value="1"/>
</dbReference>
<dbReference type="InterPro" id="IPR036318">
    <property type="entry name" value="FAD-bd_PCMH-like_sf"/>
</dbReference>
<protein>
    <submittedName>
        <fullName evidence="6">FAD-linked oxidase C-terminal domain-containing protein</fullName>
    </submittedName>
</protein>
<dbReference type="InterPro" id="IPR004113">
    <property type="entry name" value="FAD-bd_oxidored_4_C"/>
</dbReference>
<dbReference type="PANTHER" id="PTHR42934">
    <property type="entry name" value="GLYCOLATE OXIDASE SUBUNIT GLCD"/>
    <property type="match status" value="1"/>
</dbReference>
<dbReference type="InterPro" id="IPR051914">
    <property type="entry name" value="FAD-linked_OxidoTrans_Type4"/>
</dbReference>
<dbReference type="InterPro" id="IPR016171">
    <property type="entry name" value="Vanillyl_alc_oxidase_C-sub2"/>
</dbReference>
<dbReference type="SUPFAM" id="SSF56176">
    <property type="entry name" value="FAD-binding/transporter-associated domain-like"/>
    <property type="match status" value="1"/>
</dbReference>
<dbReference type="EMBL" id="CP126446">
    <property type="protein sequence ID" value="WIF99548.1"/>
    <property type="molecule type" value="Genomic_DNA"/>
</dbReference>
<evidence type="ECO:0000259" key="5">
    <source>
        <dbReference type="PROSITE" id="PS51387"/>
    </source>
</evidence>
<dbReference type="Proteomes" id="UP001236652">
    <property type="component" value="Chromosome"/>
</dbReference>
<keyword evidence="2" id="KW-0285">Flavoprotein</keyword>
<comment type="cofactor">
    <cofactor evidence="1">
        <name>FAD</name>
        <dbReference type="ChEBI" id="CHEBI:57692"/>
    </cofactor>
</comment>
<evidence type="ECO:0000313" key="6">
    <source>
        <dbReference type="EMBL" id="WIF99548.1"/>
    </source>
</evidence>
<dbReference type="InterPro" id="IPR016167">
    <property type="entry name" value="FAD-bd_PCMH_sub1"/>
</dbReference>
<dbReference type="Gene3D" id="3.30.70.2740">
    <property type="match status" value="1"/>
</dbReference>
<keyword evidence="3" id="KW-0274">FAD</keyword>
<evidence type="ECO:0000313" key="7">
    <source>
        <dbReference type="Proteomes" id="UP001236652"/>
    </source>
</evidence>
<dbReference type="PROSITE" id="PS51387">
    <property type="entry name" value="FAD_PCMH"/>
    <property type="match status" value="1"/>
</dbReference>
<name>A0ABY8V233_9BACI</name>
<evidence type="ECO:0000256" key="3">
    <source>
        <dbReference type="ARBA" id="ARBA00022827"/>
    </source>
</evidence>
<evidence type="ECO:0000256" key="4">
    <source>
        <dbReference type="ARBA" id="ARBA00023002"/>
    </source>
</evidence>
<dbReference type="SUPFAM" id="SSF55103">
    <property type="entry name" value="FAD-linked oxidases, C-terminal domain"/>
    <property type="match status" value="1"/>
</dbReference>
<dbReference type="RefSeq" id="WP_231415823.1">
    <property type="nucleotide sequence ID" value="NZ_CP126446.1"/>
</dbReference>
<dbReference type="InterPro" id="IPR016166">
    <property type="entry name" value="FAD-bd_PCMH"/>
</dbReference>
<dbReference type="Gene3D" id="1.10.45.10">
    <property type="entry name" value="Vanillyl-alcohol Oxidase, Chain A, domain 4"/>
    <property type="match status" value="1"/>
</dbReference>
<organism evidence="6 7">
    <name type="scientific">Pontibacillus chungwhensis</name>
    <dbReference type="NCBI Taxonomy" id="265426"/>
    <lineage>
        <taxon>Bacteria</taxon>
        <taxon>Bacillati</taxon>
        <taxon>Bacillota</taxon>
        <taxon>Bacilli</taxon>
        <taxon>Bacillales</taxon>
        <taxon>Bacillaceae</taxon>
        <taxon>Pontibacillus</taxon>
    </lineage>
</organism>
<dbReference type="Gene3D" id="3.30.465.10">
    <property type="match status" value="1"/>
</dbReference>
<keyword evidence="7" id="KW-1185">Reference proteome</keyword>
<dbReference type="PANTHER" id="PTHR42934:SF2">
    <property type="entry name" value="GLYCOLATE OXIDASE SUBUNIT GLCD"/>
    <property type="match status" value="1"/>
</dbReference>
<dbReference type="Gene3D" id="3.30.43.10">
    <property type="entry name" value="Uridine Diphospho-n-acetylenolpyruvylglucosamine Reductase, domain 2"/>
    <property type="match status" value="1"/>
</dbReference>
<dbReference type="InterPro" id="IPR006094">
    <property type="entry name" value="Oxid_FAD_bind_N"/>
</dbReference>
<keyword evidence="4" id="KW-0560">Oxidoreductase</keyword>
<dbReference type="InterPro" id="IPR016169">
    <property type="entry name" value="FAD-bd_PCMH_sub2"/>
</dbReference>
<proteinExistence type="predicted"/>
<evidence type="ECO:0000256" key="2">
    <source>
        <dbReference type="ARBA" id="ARBA00022630"/>
    </source>
</evidence>
<accession>A0ABY8V233</accession>
<gene>
    <name evidence="6" type="ORF">QNI29_07785</name>
</gene>
<evidence type="ECO:0000256" key="1">
    <source>
        <dbReference type="ARBA" id="ARBA00001974"/>
    </source>
</evidence>
<dbReference type="Gene3D" id="3.30.70.2190">
    <property type="match status" value="1"/>
</dbReference>
<sequence length="467" mass="50646">MSDWIDEIKSQLPAGRVLTDLADRSSYSFDASFGQYIPEAVVQAKDKEEVVHVLKVANRWKVPVYTRGQGTCLSGGPLPVHGGIVLDISQWPREIEVKADDLTVVVSPSVLTARIDEEAAKHGLMYPPDPSSAHVATIGGNLAENSGGPRGLKYGVTKDFVLGLEVVTPEGEVIRTGGGTIKNVTGIDMTKLLVGSEGTLGVITEATLKLVPKPPEVQTLMAVFDEVRLAGQAISKTLTSGVLPSKMEFMDKACIRAVESFYPSGLPTDAEAVVLVELDGHPEALEVEAKLVQDVMEDIGARETKIAQSKEEAQEMWHARKQVSPAIAQIKPTKVSEDATVPRSKIPEMIERLRGIKEKHNVEIVVFGHAGDGNLHPNVLCDQRDQEEMKRVEDAVEAIFEAAIELGGTLSGEHGIGTMKAPFMERELGKVGVSMLKRMKDAWDPNGIMNPGKIFPEEGQKLVLRDE</sequence>
<reference evidence="6 7" key="1">
    <citation type="submission" date="2023-05" db="EMBL/GenBank/DDBJ databases">
        <title>Comparative genomics reveals the evidence of polycyclic aromatic hydrocarbons degradation in moderately halophilic genus Pontibacillus.</title>
        <authorList>
            <person name="Yang H."/>
            <person name="Qian Z."/>
        </authorList>
    </citation>
    <scope>NUCLEOTIDE SEQUENCE [LARGE SCALE GENOMIC DNA]</scope>
    <source>
        <strain evidence="7">HN14</strain>
    </source>
</reference>
<feature type="domain" description="FAD-binding PCMH-type" evidence="5">
    <location>
        <begin position="34"/>
        <end position="213"/>
    </location>
</feature>
<dbReference type="InterPro" id="IPR016164">
    <property type="entry name" value="FAD-linked_Oxase-like_C"/>
</dbReference>
<dbReference type="Pfam" id="PF02913">
    <property type="entry name" value="FAD-oxidase_C"/>
    <property type="match status" value="1"/>
</dbReference>